<dbReference type="GO" id="GO:0005694">
    <property type="term" value="C:chromosome"/>
    <property type="evidence" value="ECO:0007669"/>
    <property type="project" value="UniProtKB-SubCell"/>
</dbReference>
<keyword evidence="14" id="KW-1185">Reference proteome</keyword>
<name>A0A9N9BV53_9GLOM</name>
<organism evidence="13 14">
    <name type="scientific">Ambispora leptoticha</name>
    <dbReference type="NCBI Taxonomy" id="144679"/>
    <lineage>
        <taxon>Eukaryota</taxon>
        <taxon>Fungi</taxon>
        <taxon>Fungi incertae sedis</taxon>
        <taxon>Mucoromycota</taxon>
        <taxon>Glomeromycotina</taxon>
        <taxon>Glomeromycetes</taxon>
        <taxon>Archaeosporales</taxon>
        <taxon>Ambisporaceae</taxon>
        <taxon>Ambispora</taxon>
    </lineage>
</organism>
<dbReference type="AlphaFoldDB" id="A0A9N9BV53"/>
<feature type="region of interest" description="Disordered" evidence="11">
    <location>
        <begin position="419"/>
        <end position="444"/>
    </location>
</feature>
<evidence type="ECO:0000256" key="10">
    <source>
        <dbReference type="SAM" id="Coils"/>
    </source>
</evidence>
<evidence type="ECO:0000313" key="13">
    <source>
        <dbReference type="EMBL" id="CAG8578853.1"/>
    </source>
</evidence>
<comment type="similarity">
    <text evidence="2">Belongs to the UVSSA family.</text>
</comment>
<feature type="coiled-coil region" evidence="10">
    <location>
        <begin position="342"/>
        <end position="369"/>
    </location>
</feature>
<dbReference type="Pfam" id="PF09740">
    <property type="entry name" value="DUF2043"/>
    <property type="match status" value="1"/>
</dbReference>
<evidence type="ECO:0000256" key="1">
    <source>
        <dbReference type="ARBA" id="ARBA00004286"/>
    </source>
</evidence>
<gene>
    <name evidence="13" type="ORF">ALEPTO_LOCUS7162</name>
</gene>
<keyword evidence="6" id="KW-0863">Zinc-finger</keyword>
<evidence type="ECO:0000256" key="5">
    <source>
        <dbReference type="ARBA" id="ARBA00022763"/>
    </source>
</evidence>
<comment type="caution">
    <text evidence="13">The sequence shown here is derived from an EMBL/GenBank/DDBJ whole genome shotgun (WGS) entry which is preliminary data.</text>
</comment>
<evidence type="ECO:0000256" key="11">
    <source>
        <dbReference type="SAM" id="MobiDB-lite"/>
    </source>
</evidence>
<evidence type="ECO:0000256" key="9">
    <source>
        <dbReference type="ARBA" id="ARBA00023204"/>
    </source>
</evidence>
<dbReference type="InterPro" id="IPR018610">
    <property type="entry name" value="UVSSA"/>
</dbReference>
<evidence type="ECO:0000256" key="2">
    <source>
        <dbReference type="ARBA" id="ARBA00009240"/>
    </source>
</evidence>
<evidence type="ECO:0000256" key="8">
    <source>
        <dbReference type="ARBA" id="ARBA00023054"/>
    </source>
</evidence>
<comment type="subcellular location">
    <subcellularLocation>
        <location evidence="1">Chromosome</location>
    </subcellularLocation>
</comment>
<dbReference type="GO" id="GO:0000993">
    <property type="term" value="F:RNA polymerase II complex binding"/>
    <property type="evidence" value="ECO:0007669"/>
    <property type="project" value="TreeGrafter"/>
</dbReference>
<dbReference type="OrthoDB" id="5594015at2759"/>
<keyword evidence="5" id="KW-0227">DNA damage</keyword>
<feature type="coiled-coil region" evidence="10">
    <location>
        <begin position="183"/>
        <end position="213"/>
    </location>
</feature>
<dbReference type="PANTHER" id="PTHR28670:SF1">
    <property type="entry name" value="UV-STIMULATED SCAFFOLD PROTEIN A"/>
    <property type="match status" value="1"/>
</dbReference>
<dbReference type="InterPro" id="IPR049431">
    <property type="entry name" value="UVSSA_C"/>
</dbReference>
<keyword evidence="8 10" id="KW-0175">Coiled coil</keyword>
<proteinExistence type="inferred from homology"/>
<dbReference type="PANTHER" id="PTHR28670">
    <property type="entry name" value="UV-STIMULATED SCAFFOLD PROTEIN A"/>
    <property type="match status" value="1"/>
</dbReference>
<feature type="domain" description="UV-stimulated scaffold protein A C-terminal" evidence="12">
    <location>
        <begin position="419"/>
        <end position="482"/>
    </location>
</feature>
<evidence type="ECO:0000256" key="7">
    <source>
        <dbReference type="ARBA" id="ARBA00022833"/>
    </source>
</evidence>
<reference evidence="13" key="1">
    <citation type="submission" date="2021-06" db="EMBL/GenBank/DDBJ databases">
        <authorList>
            <person name="Kallberg Y."/>
            <person name="Tangrot J."/>
            <person name="Rosling A."/>
        </authorList>
    </citation>
    <scope>NUCLEOTIDE SEQUENCE</scope>
    <source>
        <strain evidence="13">FL130A</strain>
    </source>
</reference>
<protein>
    <submittedName>
        <fullName evidence="13">5348_t:CDS:1</fullName>
    </submittedName>
</protein>
<sequence>MSTTTREPKRRRITNVLKAPPDPKKQLKKLIVSLTKDGDSVLNEENLKEVKKLCKESNQLIDFTYETILDQIKSKRAQVRYSTLQLIDVLFNRSKHFRDLVTNNLTEILQHTIGLHQTSLPPPADIAIKLKRLGVVLLKQWNEKYGVFYKQLTLAYRVVKDNPIMNVTEADASKVITHDGYVKKRHEEQVRAIQNDEARLQQIEKKMQESINDLIVQTLDILEICFEMLVPKPVKDMVSSTTTTSAIVDAIGTTSATTEAIGSNVIDDGQESISAKIMRENKVPRTLKEMAAAHGLGSSKYELTITIPTKNPTGVKENLENNVIYENIREYSKVLLKHLDIVNGWLNDLEKLNVNSKRLTEQAYNLKKRLETVITRCEELGIRVTVEERKDSGDDDSDFEEVEIAKVIINDGSTITTISTETSTSSTTSSSLSEETLLRPNQPDITPCRARLKNGQLCPRRDLYRCPFHGTKVPRNNFGDPIIITTPILTKSKIWEDLNDEYEEFEEINVDEDSIDLGKVDADQD</sequence>
<keyword evidence="3" id="KW-0158">Chromosome</keyword>
<dbReference type="Pfam" id="PF20867">
    <property type="entry name" value="UVSSA_N"/>
    <property type="match status" value="1"/>
</dbReference>
<accession>A0A9N9BV53</accession>
<evidence type="ECO:0000256" key="3">
    <source>
        <dbReference type="ARBA" id="ARBA00022454"/>
    </source>
</evidence>
<keyword evidence="4" id="KW-0479">Metal-binding</keyword>
<dbReference type="GO" id="GO:0009411">
    <property type="term" value="P:response to UV"/>
    <property type="evidence" value="ECO:0007669"/>
    <property type="project" value="InterPro"/>
</dbReference>
<keyword evidence="9" id="KW-0234">DNA repair</keyword>
<dbReference type="GO" id="GO:0006283">
    <property type="term" value="P:transcription-coupled nucleotide-excision repair"/>
    <property type="evidence" value="ECO:0007669"/>
    <property type="project" value="TreeGrafter"/>
</dbReference>
<evidence type="ECO:0000256" key="4">
    <source>
        <dbReference type="ARBA" id="ARBA00022723"/>
    </source>
</evidence>
<dbReference type="InterPro" id="IPR049408">
    <property type="entry name" value="UVSSA_N_a-solenoid_rpt"/>
</dbReference>
<keyword evidence="7" id="KW-0862">Zinc</keyword>
<evidence type="ECO:0000313" key="14">
    <source>
        <dbReference type="Proteomes" id="UP000789508"/>
    </source>
</evidence>
<evidence type="ECO:0000259" key="12">
    <source>
        <dbReference type="Pfam" id="PF09740"/>
    </source>
</evidence>
<evidence type="ECO:0000256" key="6">
    <source>
        <dbReference type="ARBA" id="ARBA00022771"/>
    </source>
</evidence>
<feature type="compositionally biased region" description="Low complexity" evidence="11">
    <location>
        <begin position="419"/>
        <end position="435"/>
    </location>
</feature>
<dbReference type="Proteomes" id="UP000789508">
    <property type="component" value="Unassembled WGS sequence"/>
</dbReference>
<dbReference type="GO" id="GO:0008270">
    <property type="term" value="F:zinc ion binding"/>
    <property type="evidence" value="ECO:0007669"/>
    <property type="project" value="UniProtKB-KW"/>
</dbReference>
<dbReference type="EMBL" id="CAJVPS010002912">
    <property type="protein sequence ID" value="CAG8578853.1"/>
    <property type="molecule type" value="Genomic_DNA"/>
</dbReference>